<sequence length="72" mass="7521">MLTVIDNKTVVKTKHESAVRADGGNAEGREELDSKGEELDAEGRERARDVRVARSGRAISGSSAVRGGGALA</sequence>
<protein>
    <submittedName>
        <fullName evidence="2">Uncharacterized protein</fullName>
    </submittedName>
</protein>
<evidence type="ECO:0000313" key="2">
    <source>
        <dbReference type="EMBL" id="TWG19588.1"/>
    </source>
</evidence>
<keyword evidence="3" id="KW-1185">Reference proteome</keyword>
<name>A0A561W6T9_9ACTN</name>
<reference evidence="2 3" key="1">
    <citation type="submission" date="2019-06" db="EMBL/GenBank/DDBJ databases">
        <title>Sequencing the genomes of 1000 actinobacteria strains.</title>
        <authorList>
            <person name="Klenk H.-P."/>
        </authorList>
    </citation>
    <scope>NUCLEOTIDE SEQUENCE [LARGE SCALE GENOMIC DNA]</scope>
    <source>
        <strain evidence="2 3">DSM 45885</strain>
    </source>
</reference>
<dbReference type="EMBL" id="VIWZ01000001">
    <property type="protein sequence ID" value="TWG19588.1"/>
    <property type="molecule type" value="Genomic_DNA"/>
</dbReference>
<gene>
    <name evidence="2" type="ORF">FHU34_114972</name>
</gene>
<feature type="region of interest" description="Disordered" evidence="1">
    <location>
        <begin position="14"/>
        <end position="50"/>
    </location>
</feature>
<proteinExistence type="predicted"/>
<dbReference type="AlphaFoldDB" id="A0A561W6T9"/>
<dbReference type="Proteomes" id="UP000317685">
    <property type="component" value="Unassembled WGS sequence"/>
</dbReference>
<accession>A0A561W6T9</accession>
<comment type="caution">
    <text evidence="2">The sequence shown here is derived from an EMBL/GenBank/DDBJ whole genome shotgun (WGS) entry which is preliminary data.</text>
</comment>
<feature type="compositionally biased region" description="Basic and acidic residues" evidence="1">
    <location>
        <begin position="27"/>
        <end position="50"/>
    </location>
</feature>
<organism evidence="2 3">
    <name type="scientific">Micromonospora taraxaci</name>
    <dbReference type="NCBI Taxonomy" id="1316803"/>
    <lineage>
        <taxon>Bacteria</taxon>
        <taxon>Bacillati</taxon>
        <taxon>Actinomycetota</taxon>
        <taxon>Actinomycetes</taxon>
        <taxon>Micromonosporales</taxon>
        <taxon>Micromonosporaceae</taxon>
        <taxon>Micromonospora</taxon>
    </lineage>
</organism>
<evidence type="ECO:0000256" key="1">
    <source>
        <dbReference type="SAM" id="MobiDB-lite"/>
    </source>
</evidence>
<evidence type="ECO:0000313" key="3">
    <source>
        <dbReference type="Proteomes" id="UP000317685"/>
    </source>
</evidence>